<reference evidence="6 7" key="1">
    <citation type="journal article" date="2008" name="PLoS ONE">
        <title>Life-cycle and genome of OtV5, a large DNA virus of the pelagic marine unicellular green alga Ostreococcus tauri.</title>
        <authorList>
            <person name="Derelle E."/>
            <person name="Ferraz C."/>
            <person name="Escande M.L."/>
            <person name="Eychenie S."/>
            <person name="Cooke R."/>
            <person name="Piganeau G."/>
            <person name="Desdevises Y."/>
            <person name="Bellec L."/>
            <person name="Moreau H."/>
            <person name="Grimsley N."/>
        </authorList>
    </citation>
    <scope>NUCLEOTIDE SEQUENCE [LARGE SCALE GENOMIC DNA]</scope>
    <source>
        <strain evidence="6 7">OtV5</strain>
    </source>
</reference>
<name>A9YW87_9PHYC</name>
<protein>
    <submittedName>
        <fullName evidence="6">Putative major capsid protein</fullName>
    </submittedName>
</protein>
<dbReference type="InterPro" id="IPR016112">
    <property type="entry name" value="VP_dsDNA_II"/>
</dbReference>
<dbReference type="Gene3D" id="2.70.9.20">
    <property type="entry name" value="Major capsid protein Vp54"/>
    <property type="match status" value="1"/>
</dbReference>
<sequence>MLVYSTKTLTMAGGLMQLVAYGAQDVYLTGNPKVTFFQAVYKRHTNFAMENIEQTVNGTAANSGRVSVTIARNGDLVGDMYVELQSAAANSRTSDGDDCNWVAERAIASAELSIGGQRIDKHYQRWWRLYSELYLDESKKANWGKMTTALTGKTVYLPLIFFFNRNPGLYLPLIALQYHEVRIDFDLASTFDTYLSTSVFKVWANYVYLDTEERRRFAQKGHEYLIEQVQHTGSDTVTAGSTSNKRLSYNHPVKELVWCFNDPASGNVATSLWNFTSQPGASAIVLESNTYADVSGNCFVPITQATGVPLIKCGEAGSTTEFTEEVVGPLTDFKLVLNGQDRFKAQKGKYFNQVQAYNHHSGCPYPGVYAYSFALKPEEHQPTGTCNFSRIDNAQVAVTLPAAVANTTMHMFAVNYNVLRIQSGMGGLAFSN</sequence>
<accession>A9YW87</accession>
<evidence type="ECO:0000313" key="7">
    <source>
        <dbReference type="Proteomes" id="UP000203890"/>
    </source>
</evidence>
<comment type="subcellular location">
    <subcellularLocation>
        <location evidence="1">Virion</location>
    </subcellularLocation>
</comment>
<evidence type="ECO:0000256" key="3">
    <source>
        <dbReference type="ARBA" id="ARBA00022844"/>
    </source>
</evidence>
<evidence type="ECO:0000259" key="5">
    <source>
        <dbReference type="Pfam" id="PF16903"/>
    </source>
</evidence>
<dbReference type="EMBL" id="EU304328">
    <property type="protein sequence ID" value="ABY27970.1"/>
    <property type="molecule type" value="Genomic_DNA"/>
</dbReference>
<dbReference type="Pfam" id="PF04451">
    <property type="entry name" value="Capsid_NCLDV"/>
    <property type="match status" value="1"/>
</dbReference>
<dbReference type="OrthoDB" id="5765at10239"/>
<dbReference type="GO" id="GO:0005198">
    <property type="term" value="F:structural molecule activity"/>
    <property type="evidence" value="ECO:0007669"/>
    <property type="project" value="InterPro"/>
</dbReference>
<dbReference type="InterPro" id="IPR031654">
    <property type="entry name" value="Capsid_N"/>
</dbReference>
<dbReference type="InterPro" id="IPR038519">
    <property type="entry name" value="MCP_C_sf"/>
</dbReference>
<dbReference type="Proteomes" id="UP000203890">
    <property type="component" value="Segment"/>
</dbReference>
<evidence type="ECO:0000256" key="2">
    <source>
        <dbReference type="ARBA" id="ARBA00022561"/>
    </source>
</evidence>
<dbReference type="GeneID" id="5845634"/>
<keyword evidence="3" id="KW-0946">Virion</keyword>
<gene>
    <name evidence="6" type="ORF">OtV5_170</name>
</gene>
<feature type="domain" description="Major capsid protein C-terminal" evidence="4">
    <location>
        <begin position="213"/>
        <end position="427"/>
    </location>
</feature>
<proteinExistence type="predicted"/>
<keyword evidence="2" id="KW-0167">Capsid protein</keyword>
<dbReference type="KEGG" id="vg:5845634"/>
<organism evidence="6 7">
    <name type="scientific">Ostreococcus tauri virus OtV5</name>
    <dbReference type="NCBI Taxonomy" id="1785753"/>
    <lineage>
        <taxon>Viruses</taxon>
        <taxon>Varidnaviria</taxon>
        <taxon>Bamfordvirae</taxon>
        <taxon>Nucleocytoviricota</taxon>
        <taxon>Megaviricetes</taxon>
        <taxon>Algavirales</taxon>
        <taxon>Phycodnaviridae</taxon>
        <taxon>Prasinovirus</taxon>
        <taxon>Prasinovirus ostreotauri</taxon>
    </lineage>
</organism>
<evidence type="ECO:0000259" key="4">
    <source>
        <dbReference type="Pfam" id="PF04451"/>
    </source>
</evidence>
<keyword evidence="7" id="KW-1185">Reference proteome</keyword>
<feature type="domain" description="Major capsid protein N-terminal" evidence="5">
    <location>
        <begin position="35"/>
        <end position="209"/>
    </location>
</feature>
<evidence type="ECO:0000313" key="6">
    <source>
        <dbReference type="EMBL" id="ABY27970.1"/>
    </source>
</evidence>
<dbReference type="SUPFAM" id="SSF49749">
    <property type="entry name" value="Group II dsDNA viruses VP"/>
    <property type="match status" value="2"/>
</dbReference>
<dbReference type="GO" id="GO:0019028">
    <property type="term" value="C:viral capsid"/>
    <property type="evidence" value="ECO:0007669"/>
    <property type="project" value="UniProtKB-KW"/>
</dbReference>
<dbReference type="Pfam" id="PF16903">
    <property type="entry name" value="Capsid_N"/>
    <property type="match status" value="1"/>
</dbReference>
<evidence type="ECO:0000256" key="1">
    <source>
        <dbReference type="ARBA" id="ARBA00004328"/>
    </source>
</evidence>
<dbReference type="SMR" id="A9YW87"/>
<dbReference type="InterPro" id="IPR007542">
    <property type="entry name" value="MCP_C"/>
</dbReference>
<dbReference type="RefSeq" id="YP_001648266.1">
    <property type="nucleotide sequence ID" value="NC_010191.2"/>
</dbReference>
<dbReference type="Gene3D" id="2.70.9.10">
    <property type="entry name" value="Adenovirus Type 2 Hexon, domain 4"/>
    <property type="match status" value="1"/>
</dbReference>